<evidence type="ECO:0000256" key="4">
    <source>
        <dbReference type="ARBA" id="ARBA00022825"/>
    </source>
</evidence>
<dbReference type="InterPro" id="IPR022398">
    <property type="entry name" value="Peptidase_S8_His-AS"/>
</dbReference>
<evidence type="ECO:0000256" key="8">
    <source>
        <dbReference type="SAM" id="SignalP"/>
    </source>
</evidence>
<dbReference type="SUPFAM" id="SSF52743">
    <property type="entry name" value="Subtilisin-like"/>
    <property type="match status" value="1"/>
</dbReference>
<feature type="chain" id="PRO_5045080573" evidence="8">
    <location>
        <begin position="44"/>
        <end position="1127"/>
    </location>
</feature>
<name>A0ABP6YP43_9ACTN</name>
<feature type="active site" description="Charge relay system" evidence="5">
    <location>
        <position position="289"/>
    </location>
</feature>
<dbReference type="InterPro" id="IPR015500">
    <property type="entry name" value="Peptidase_S8_subtilisin-rel"/>
</dbReference>
<dbReference type="PANTHER" id="PTHR43806:SF11">
    <property type="entry name" value="CEREVISIN-RELATED"/>
    <property type="match status" value="1"/>
</dbReference>
<feature type="active site" description="Charge relay system" evidence="5">
    <location>
        <position position="460"/>
    </location>
</feature>
<dbReference type="InterPro" id="IPR017297">
    <property type="entry name" value="Peptidase_S8A_DPH-A"/>
</dbReference>
<evidence type="ECO:0000256" key="6">
    <source>
        <dbReference type="RuleBase" id="RU003355"/>
    </source>
</evidence>
<evidence type="ECO:0000313" key="11">
    <source>
        <dbReference type="Proteomes" id="UP001500707"/>
    </source>
</evidence>
<dbReference type="InterPro" id="IPR050131">
    <property type="entry name" value="Peptidase_S8_subtilisin-like"/>
</dbReference>
<feature type="region of interest" description="Disordered" evidence="7">
    <location>
        <begin position="39"/>
        <end position="62"/>
    </location>
</feature>
<organism evidence="10 11">
    <name type="scientific">Streptomyces osmaniensis</name>
    <dbReference type="NCBI Taxonomy" id="593134"/>
    <lineage>
        <taxon>Bacteria</taxon>
        <taxon>Bacillati</taxon>
        <taxon>Actinomycetota</taxon>
        <taxon>Actinomycetes</taxon>
        <taxon>Kitasatosporales</taxon>
        <taxon>Streptomycetaceae</taxon>
        <taxon>Streptomyces</taxon>
    </lineage>
</organism>
<evidence type="ECO:0000256" key="7">
    <source>
        <dbReference type="SAM" id="MobiDB-lite"/>
    </source>
</evidence>
<dbReference type="EMBL" id="BAABCE010000023">
    <property type="protein sequence ID" value="GAA3587673.1"/>
    <property type="molecule type" value="Genomic_DNA"/>
</dbReference>
<keyword evidence="8" id="KW-0732">Signal</keyword>
<keyword evidence="3 5" id="KW-0378">Hydrolase</keyword>
<dbReference type="InterPro" id="IPR023828">
    <property type="entry name" value="Peptidase_S8_Ser-AS"/>
</dbReference>
<sequence>MHTRAGETRVGSTARARTAALAAALAGALVTGALSAGGQPAQAADSAAPGGTKAPSKAKPPANVTLITGDRVVVGSDGQVVRLVRGKGRQSIGFSVRREPGHTYVVPQDALRLVADGVLDRRLFDVAQLVRDAYDDAHRATLPLIVGYGKDGADSRDPAGGDPFAGVAVRERRALPAVGGEAFKAPKTGTPELWAALTGRSSARTSSGTAASERPVAHVWLDAKVRAALAESVPQIGAPTMWESGYTGKGVKVAVLDTGVDQTHPDLNGVEIAQKNFSEAPDAKDRFGHGTHVASILAGSGAKSGGRYKGVAPDARLLDGKVLADDGFGQTSNIVAGMQWAVDQGAQIVNMSLGSPDTPGVDPMEAAIARLSGKALFVVAAGNEGDEPRTLGSPGSAPAALTVGAVDKQDQIADFSSRGPNLDGTPKPDITGPGVDITAALTTQSEEPSDEGYISQSGTSMASPHVAGAAALVLQQHPDWSGARLKALLTGSAKPNPLLNAHQQGAGRVDLARAATASVVSEPGSLGFGTHAWPHADDKPAAKSLTYRNYGTQAVTLRLTATGTDSSGRPAPDGMFTVKDTQLTVPAGGTAKTTVTADTRKGSVDGAFGGTVLASGDGQQVRTGLVVEREVESYDVTVRHIDADGANPPTYATTINPANGLGKFVELPYSENGTVIQRLPKGSYQLESLVFAKDNEVGFFVQPVLDVSRDVTVTLDSRKAKPFAVKAPDPAAKLVTSIVGYYDEAIGVSNTWSSNGVPPMRTAALGPASATMRAQFNGVWKTPGAAGKNVDYRLAFNRKGSFFTGLTRTVTRADVAEVKLGFGTSVTGAKGQVHITPLDERGMNIGIQDPQEQNLPQSTTHYLTTDGVRWSWTAAQLNSGSEVRMLYSKNQVTYKPGSTHTLRFNTGVVGPDLAAGSREEQGAERSGDLISARIPLFNDGSGNLGSSIVTNGFARLESGGRVLGEGPATDWLNAEVPAASAPYRLTVEVNRSAEDTTISTKVTGVWTFTSARPTADRTTRLPLSTVRFAPKLSLRGTAPTGSTLTVPLKLSGAAAVAGQLATLKVNVSYDGGRTWKPLTVTTNPQGARSVTVKHPATAKAVSFRVDLKDRGGNTVRETIMNAYRLAP</sequence>
<dbReference type="InterPro" id="IPR036852">
    <property type="entry name" value="Peptidase_S8/S53_dom_sf"/>
</dbReference>
<dbReference type="CDD" id="cd07487">
    <property type="entry name" value="Peptidases_S8_1"/>
    <property type="match status" value="1"/>
</dbReference>
<dbReference type="Proteomes" id="UP001500707">
    <property type="component" value="Unassembled WGS sequence"/>
</dbReference>
<dbReference type="PROSITE" id="PS00136">
    <property type="entry name" value="SUBTILASE_ASP"/>
    <property type="match status" value="1"/>
</dbReference>
<evidence type="ECO:0000256" key="3">
    <source>
        <dbReference type="ARBA" id="ARBA00022801"/>
    </source>
</evidence>
<evidence type="ECO:0000313" key="10">
    <source>
        <dbReference type="EMBL" id="GAA3587673.1"/>
    </source>
</evidence>
<dbReference type="PIRSF" id="PIRSF037854">
    <property type="entry name" value="Dihydropyridine_esterase"/>
    <property type="match status" value="1"/>
</dbReference>
<dbReference type="InterPro" id="IPR000209">
    <property type="entry name" value="Peptidase_S8/S53_dom"/>
</dbReference>
<evidence type="ECO:0000259" key="9">
    <source>
        <dbReference type="Pfam" id="PF00082"/>
    </source>
</evidence>
<dbReference type="PANTHER" id="PTHR43806">
    <property type="entry name" value="PEPTIDASE S8"/>
    <property type="match status" value="1"/>
</dbReference>
<keyword evidence="11" id="KW-1185">Reference proteome</keyword>
<proteinExistence type="inferred from homology"/>
<accession>A0ABP6YP43</accession>
<feature type="signal peptide" evidence="8">
    <location>
        <begin position="1"/>
        <end position="43"/>
    </location>
</feature>
<protein>
    <submittedName>
        <fullName evidence="10">S8 family serine peptidase</fullName>
    </submittedName>
</protein>
<dbReference type="Gene3D" id="3.40.50.200">
    <property type="entry name" value="Peptidase S8/S53 domain"/>
    <property type="match status" value="1"/>
</dbReference>
<dbReference type="PROSITE" id="PS00138">
    <property type="entry name" value="SUBTILASE_SER"/>
    <property type="match status" value="1"/>
</dbReference>
<dbReference type="PROSITE" id="PS51892">
    <property type="entry name" value="SUBTILASE"/>
    <property type="match status" value="1"/>
</dbReference>
<gene>
    <name evidence="10" type="ORF">GCM10022295_81450</name>
</gene>
<keyword evidence="2 5" id="KW-0645">Protease</keyword>
<comment type="similarity">
    <text evidence="1 5 6">Belongs to the peptidase S8 family.</text>
</comment>
<reference evidence="11" key="1">
    <citation type="journal article" date="2019" name="Int. J. Syst. Evol. Microbiol.">
        <title>The Global Catalogue of Microorganisms (GCM) 10K type strain sequencing project: providing services to taxonomists for standard genome sequencing and annotation.</title>
        <authorList>
            <consortium name="The Broad Institute Genomics Platform"/>
            <consortium name="The Broad Institute Genome Sequencing Center for Infectious Disease"/>
            <person name="Wu L."/>
            <person name="Ma J."/>
        </authorList>
    </citation>
    <scope>NUCLEOTIDE SEQUENCE [LARGE SCALE GENOMIC DNA]</scope>
    <source>
        <strain evidence="11">JCM 17656</strain>
    </source>
</reference>
<evidence type="ECO:0000256" key="1">
    <source>
        <dbReference type="ARBA" id="ARBA00011073"/>
    </source>
</evidence>
<dbReference type="PROSITE" id="PS00137">
    <property type="entry name" value="SUBTILASE_HIS"/>
    <property type="match status" value="1"/>
</dbReference>
<dbReference type="Pfam" id="PF00082">
    <property type="entry name" value="Peptidase_S8"/>
    <property type="match status" value="1"/>
</dbReference>
<dbReference type="PRINTS" id="PR00723">
    <property type="entry name" value="SUBTILISIN"/>
</dbReference>
<keyword evidence="4 5" id="KW-0720">Serine protease</keyword>
<feature type="active site" description="Charge relay system" evidence="5">
    <location>
        <position position="257"/>
    </location>
</feature>
<evidence type="ECO:0000256" key="5">
    <source>
        <dbReference type="PROSITE-ProRule" id="PRU01240"/>
    </source>
</evidence>
<evidence type="ECO:0000256" key="2">
    <source>
        <dbReference type="ARBA" id="ARBA00022670"/>
    </source>
</evidence>
<feature type="domain" description="Peptidase S8/S53" evidence="9">
    <location>
        <begin position="248"/>
        <end position="507"/>
    </location>
</feature>
<comment type="caution">
    <text evidence="10">The sequence shown here is derived from an EMBL/GenBank/DDBJ whole genome shotgun (WGS) entry which is preliminary data.</text>
</comment>
<dbReference type="InterPro" id="IPR023827">
    <property type="entry name" value="Peptidase_S8_Asp-AS"/>
</dbReference>